<gene>
    <name evidence="2" type="ORF">COLO4_16341</name>
</gene>
<organism evidence="2 3">
    <name type="scientific">Corchorus olitorius</name>
    <dbReference type="NCBI Taxonomy" id="93759"/>
    <lineage>
        <taxon>Eukaryota</taxon>
        <taxon>Viridiplantae</taxon>
        <taxon>Streptophyta</taxon>
        <taxon>Embryophyta</taxon>
        <taxon>Tracheophyta</taxon>
        <taxon>Spermatophyta</taxon>
        <taxon>Magnoliopsida</taxon>
        <taxon>eudicotyledons</taxon>
        <taxon>Gunneridae</taxon>
        <taxon>Pentapetalae</taxon>
        <taxon>rosids</taxon>
        <taxon>malvids</taxon>
        <taxon>Malvales</taxon>
        <taxon>Malvaceae</taxon>
        <taxon>Grewioideae</taxon>
        <taxon>Apeibeae</taxon>
        <taxon>Corchorus</taxon>
    </lineage>
</organism>
<name>A0A1R3JHX4_9ROSI</name>
<reference evidence="3" key="1">
    <citation type="submission" date="2013-09" db="EMBL/GenBank/DDBJ databases">
        <title>Corchorus olitorius genome sequencing.</title>
        <authorList>
            <person name="Alam M."/>
            <person name="Haque M.S."/>
            <person name="Islam M.S."/>
            <person name="Emdad E.M."/>
            <person name="Islam M.M."/>
            <person name="Ahmed B."/>
            <person name="Halim A."/>
            <person name="Hossen Q.M.M."/>
            <person name="Hossain M.Z."/>
            <person name="Ahmed R."/>
            <person name="Khan M.M."/>
            <person name="Islam R."/>
            <person name="Rashid M.M."/>
            <person name="Khan S.A."/>
            <person name="Rahman M.S."/>
            <person name="Alam M."/>
            <person name="Yahiya A.S."/>
            <person name="Khan M.S."/>
            <person name="Azam M.S."/>
            <person name="Haque T."/>
            <person name="Lashkar M.Z.H."/>
            <person name="Akhand A.I."/>
            <person name="Morshed G."/>
            <person name="Roy S."/>
            <person name="Uddin K.S."/>
            <person name="Rabeya T."/>
            <person name="Hossain A.S."/>
            <person name="Chowdhury A."/>
            <person name="Snigdha A.R."/>
            <person name="Mortoza M.S."/>
            <person name="Matin S.A."/>
            <person name="Hoque S.M.E."/>
            <person name="Islam M.K."/>
            <person name="Roy D.K."/>
            <person name="Haider R."/>
            <person name="Moosa M.M."/>
            <person name="Elias S.M."/>
            <person name="Hasan A.M."/>
            <person name="Jahan S."/>
            <person name="Shafiuddin M."/>
            <person name="Mahmood N."/>
            <person name="Shommy N.S."/>
        </authorList>
    </citation>
    <scope>NUCLEOTIDE SEQUENCE [LARGE SCALE GENOMIC DNA]</scope>
    <source>
        <strain evidence="3">cv. O-4</strain>
    </source>
</reference>
<accession>A0A1R3JHX4</accession>
<dbReference type="AlphaFoldDB" id="A0A1R3JHX4"/>
<comment type="caution">
    <text evidence="2">The sequence shown here is derived from an EMBL/GenBank/DDBJ whole genome shotgun (WGS) entry which is preliminary data.</text>
</comment>
<evidence type="ECO:0008006" key="4">
    <source>
        <dbReference type="Google" id="ProtNLM"/>
    </source>
</evidence>
<evidence type="ECO:0000313" key="3">
    <source>
        <dbReference type="Proteomes" id="UP000187203"/>
    </source>
</evidence>
<sequence>MLALEGPALHWHRFYANSVGGMENVHWQPYLAALKERFGSTEFADPLFDFIRLKHTGIVQQLYDDFMALLNVAAIPGSMALSIFLGNLKDEILGQLRLYIPRSLIQAAEMSILIEANLEAERKQHLYTRTTTTTQIHIIPATRSPPPKSTLPAILSGGSKQSPPTSSTTYTTK</sequence>
<dbReference type="EMBL" id="AWUE01016051">
    <property type="protein sequence ID" value="OMO94431.1"/>
    <property type="molecule type" value="Genomic_DNA"/>
</dbReference>
<proteinExistence type="predicted"/>
<keyword evidence="3" id="KW-1185">Reference proteome</keyword>
<evidence type="ECO:0000256" key="1">
    <source>
        <dbReference type="SAM" id="MobiDB-lite"/>
    </source>
</evidence>
<feature type="region of interest" description="Disordered" evidence="1">
    <location>
        <begin position="140"/>
        <end position="173"/>
    </location>
</feature>
<feature type="compositionally biased region" description="Low complexity" evidence="1">
    <location>
        <begin position="156"/>
        <end position="173"/>
    </location>
</feature>
<evidence type="ECO:0000313" key="2">
    <source>
        <dbReference type="EMBL" id="OMO94431.1"/>
    </source>
</evidence>
<dbReference type="Proteomes" id="UP000187203">
    <property type="component" value="Unassembled WGS sequence"/>
</dbReference>
<protein>
    <recommendedName>
        <fullName evidence="4">Retrotransposon gag protein</fullName>
    </recommendedName>
</protein>